<comment type="caution">
    <text evidence="1">The sequence shown here is derived from an EMBL/GenBank/DDBJ whole genome shotgun (WGS) entry which is preliminary data.</text>
</comment>
<accession>A0ACC1JUP4</accession>
<sequence>MGLAEAKSRTMYAADPRNLHWSQDKGRFGFRMLEKMGWSEGKGLGANEDGQKEHVKIKLKTNAHGVGADKKTIRNWLAHSSGFDELLGRLNAATDGAPEPDPAPVAEAKPSGAAGQRLSHRARFRRMKQMAVQDERGLQEILGISTRQAPRSDPGGLQETKTTSAALSTADYFASKMADNPALAALYGLPSPAPTPAEDSDAAAAPLEPARSKRRSRDDSGDETKAKKSKKDKKDKKKKDKKDKSHKSKDKKEKAHKKEKKDKKKSKKD</sequence>
<organism evidence="1 2">
    <name type="scientific">Coemansia nantahalensis</name>
    <dbReference type="NCBI Taxonomy" id="2789366"/>
    <lineage>
        <taxon>Eukaryota</taxon>
        <taxon>Fungi</taxon>
        <taxon>Fungi incertae sedis</taxon>
        <taxon>Zoopagomycota</taxon>
        <taxon>Kickxellomycotina</taxon>
        <taxon>Kickxellomycetes</taxon>
        <taxon>Kickxellales</taxon>
        <taxon>Kickxellaceae</taxon>
        <taxon>Coemansia</taxon>
    </lineage>
</organism>
<protein>
    <submittedName>
        <fullName evidence="1">Uncharacterized protein</fullName>
    </submittedName>
</protein>
<evidence type="ECO:0000313" key="2">
    <source>
        <dbReference type="Proteomes" id="UP001140234"/>
    </source>
</evidence>
<dbReference type="EMBL" id="JANBUJ010001364">
    <property type="protein sequence ID" value="KAJ2767676.1"/>
    <property type="molecule type" value="Genomic_DNA"/>
</dbReference>
<keyword evidence="2" id="KW-1185">Reference proteome</keyword>
<name>A0ACC1JUP4_9FUNG</name>
<gene>
    <name evidence="1" type="ORF">IWQ57_003857</name>
</gene>
<dbReference type="Proteomes" id="UP001140234">
    <property type="component" value="Unassembled WGS sequence"/>
</dbReference>
<reference evidence="1" key="1">
    <citation type="submission" date="2022-07" db="EMBL/GenBank/DDBJ databases">
        <title>Phylogenomic reconstructions and comparative analyses of Kickxellomycotina fungi.</title>
        <authorList>
            <person name="Reynolds N.K."/>
            <person name="Stajich J.E."/>
            <person name="Barry K."/>
            <person name="Grigoriev I.V."/>
            <person name="Crous P."/>
            <person name="Smith M.E."/>
        </authorList>
    </citation>
    <scope>NUCLEOTIDE SEQUENCE</scope>
    <source>
        <strain evidence="1">CBS 109366</strain>
    </source>
</reference>
<proteinExistence type="predicted"/>
<evidence type="ECO:0000313" key="1">
    <source>
        <dbReference type="EMBL" id="KAJ2767676.1"/>
    </source>
</evidence>